<dbReference type="SUPFAM" id="SSF160964">
    <property type="entry name" value="MalF N-terminal region-like"/>
    <property type="match status" value="1"/>
</dbReference>
<sequence>MAVIAPPPVLPERRDTAPAQPAKVERWSNLRRKFDVSGTPYLYIAPFFVVFAAFGLFPLLYTGWMALTQWNRDIPGSNHTFVGLGNFVRLFHDDYFWNALLNTAAIGVLSTVPQLLLAMWIAHLLHRKMRARTMLRMGVLLPNITSVAAVGLIFAQLFGRDFGLINWVLSLVGLGKVDWQAGTWQSWVALAVILTWRWTGYNSLIYLAALQAVSDDLYEAADLDGAGQFRKFRTITVPALRPTIIFTVIMSTIGTIQLFTEPLMFNPGMSPTGGDSRQFQTLAMYVYEQFWTHGKYSYAATVSWAMFMIIVLAVGGNYLLSRRIRSST</sequence>
<dbReference type="Proteomes" id="UP001501444">
    <property type="component" value="Unassembled WGS sequence"/>
</dbReference>
<dbReference type="InterPro" id="IPR000515">
    <property type="entry name" value="MetI-like"/>
</dbReference>
<keyword evidence="5 7" id="KW-1133">Transmembrane helix</keyword>
<feature type="transmembrane region" description="Helical" evidence="7">
    <location>
        <begin position="41"/>
        <end position="61"/>
    </location>
</feature>
<dbReference type="InterPro" id="IPR035906">
    <property type="entry name" value="MetI-like_sf"/>
</dbReference>
<evidence type="ECO:0000256" key="2">
    <source>
        <dbReference type="ARBA" id="ARBA00022448"/>
    </source>
</evidence>
<dbReference type="EMBL" id="BAAARV010000046">
    <property type="protein sequence ID" value="GAA2358633.1"/>
    <property type="molecule type" value="Genomic_DNA"/>
</dbReference>
<dbReference type="RefSeq" id="WP_344615171.1">
    <property type="nucleotide sequence ID" value="NZ_BAAARV010000046.1"/>
</dbReference>
<comment type="subcellular location">
    <subcellularLocation>
        <location evidence="1 7">Cell membrane</location>
        <topology evidence="1 7">Multi-pass membrane protein</topology>
    </subcellularLocation>
</comment>
<evidence type="ECO:0000256" key="1">
    <source>
        <dbReference type="ARBA" id="ARBA00004651"/>
    </source>
</evidence>
<keyword evidence="2 7" id="KW-0813">Transport</keyword>
<gene>
    <name evidence="9" type="ORF">GCM10010170_052540</name>
</gene>
<dbReference type="Gene3D" id="1.10.3720.10">
    <property type="entry name" value="MetI-like"/>
    <property type="match status" value="1"/>
</dbReference>
<accession>A0ABP5TPX6</accession>
<feature type="transmembrane region" description="Helical" evidence="7">
    <location>
        <begin position="296"/>
        <end position="320"/>
    </location>
</feature>
<dbReference type="PANTHER" id="PTHR30193">
    <property type="entry name" value="ABC TRANSPORTER PERMEASE PROTEIN"/>
    <property type="match status" value="1"/>
</dbReference>
<dbReference type="InterPro" id="IPR051393">
    <property type="entry name" value="ABC_transporter_permease"/>
</dbReference>
<organism evidence="9 10">
    <name type="scientific">Dactylosporangium salmoneum</name>
    <dbReference type="NCBI Taxonomy" id="53361"/>
    <lineage>
        <taxon>Bacteria</taxon>
        <taxon>Bacillati</taxon>
        <taxon>Actinomycetota</taxon>
        <taxon>Actinomycetes</taxon>
        <taxon>Micromonosporales</taxon>
        <taxon>Micromonosporaceae</taxon>
        <taxon>Dactylosporangium</taxon>
    </lineage>
</organism>
<feature type="transmembrane region" description="Helical" evidence="7">
    <location>
        <begin position="239"/>
        <end position="259"/>
    </location>
</feature>
<dbReference type="PANTHER" id="PTHR30193:SF37">
    <property type="entry name" value="INNER MEMBRANE ABC TRANSPORTER PERMEASE PROTEIN YCJO"/>
    <property type="match status" value="1"/>
</dbReference>
<evidence type="ECO:0000256" key="5">
    <source>
        <dbReference type="ARBA" id="ARBA00022989"/>
    </source>
</evidence>
<dbReference type="SUPFAM" id="SSF161098">
    <property type="entry name" value="MetI-like"/>
    <property type="match status" value="1"/>
</dbReference>
<keyword evidence="6 7" id="KW-0472">Membrane</keyword>
<evidence type="ECO:0000256" key="7">
    <source>
        <dbReference type="RuleBase" id="RU363032"/>
    </source>
</evidence>
<evidence type="ECO:0000313" key="10">
    <source>
        <dbReference type="Proteomes" id="UP001501444"/>
    </source>
</evidence>
<proteinExistence type="inferred from homology"/>
<keyword evidence="4 7" id="KW-0812">Transmembrane</keyword>
<evidence type="ECO:0000313" key="9">
    <source>
        <dbReference type="EMBL" id="GAA2358633.1"/>
    </source>
</evidence>
<comment type="caution">
    <text evidence="9">The sequence shown here is derived from an EMBL/GenBank/DDBJ whole genome shotgun (WGS) entry which is preliminary data.</text>
</comment>
<evidence type="ECO:0000256" key="6">
    <source>
        <dbReference type="ARBA" id="ARBA00023136"/>
    </source>
</evidence>
<evidence type="ECO:0000256" key="4">
    <source>
        <dbReference type="ARBA" id="ARBA00022692"/>
    </source>
</evidence>
<feature type="transmembrane region" description="Helical" evidence="7">
    <location>
        <begin position="137"/>
        <end position="159"/>
    </location>
</feature>
<dbReference type="Pfam" id="PF00528">
    <property type="entry name" value="BPD_transp_1"/>
    <property type="match status" value="1"/>
</dbReference>
<name>A0ABP5TPX6_9ACTN</name>
<feature type="transmembrane region" description="Helical" evidence="7">
    <location>
        <begin position="99"/>
        <end position="125"/>
    </location>
</feature>
<evidence type="ECO:0000259" key="8">
    <source>
        <dbReference type="PROSITE" id="PS50928"/>
    </source>
</evidence>
<dbReference type="PROSITE" id="PS50928">
    <property type="entry name" value="ABC_TM1"/>
    <property type="match status" value="1"/>
</dbReference>
<protein>
    <submittedName>
        <fullName evidence="9">Sugar ABC transporter permease</fullName>
    </submittedName>
</protein>
<evidence type="ECO:0000256" key="3">
    <source>
        <dbReference type="ARBA" id="ARBA00022475"/>
    </source>
</evidence>
<feature type="transmembrane region" description="Helical" evidence="7">
    <location>
        <begin position="179"/>
        <end position="196"/>
    </location>
</feature>
<dbReference type="CDD" id="cd06261">
    <property type="entry name" value="TM_PBP2"/>
    <property type="match status" value="1"/>
</dbReference>
<keyword evidence="10" id="KW-1185">Reference proteome</keyword>
<comment type="similarity">
    <text evidence="7">Belongs to the binding-protein-dependent transport system permease family.</text>
</comment>
<feature type="domain" description="ABC transmembrane type-1" evidence="8">
    <location>
        <begin position="100"/>
        <end position="320"/>
    </location>
</feature>
<reference evidence="10" key="1">
    <citation type="journal article" date="2019" name="Int. J. Syst. Evol. Microbiol.">
        <title>The Global Catalogue of Microorganisms (GCM) 10K type strain sequencing project: providing services to taxonomists for standard genome sequencing and annotation.</title>
        <authorList>
            <consortium name="The Broad Institute Genomics Platform"/>
            <consortium name="The Broad Institute Genome Sequencing Center for Infectious Disease"/>
            <person name="Wu L."/>
            <person name="Ma J."/>
        </authorList>
    </citation>
    <scope>NUCLEOTIDE SEQUENCE [LARGE SCALE GENOMIC DNA]</scope>
    <source>
        <strain evidence="10">JCM 3272</strain>
    </source>
</reference>
<keyword evidence="3" id="KW-1003">Cell membrane</keyword>